<accession>A0A177TL54</accession>
<keyword evidence="2" id="KW-1185">Reference proteome</keyword>
<name>A0A177TL54_9BASI</name>
<dbReference type="Proteomes" id="UP000077521">
    <property type="component" value="Unassembled WGS sequence"/>
</dbReference>
<organism evidence="1 2">
    <name type="scientific">Tilletia indica</name>
    <dbReference type="NCBI Taxonomy" id="43049"/>
    <lineage>
        <taxon>Eukaryota</taxon>
        <taxon>Fungi</taxon>
        <taxon>Dikarya</taxon>
        <taxon>Basidiomycota</taxon>
        <taxon>Ustilaginomycotina</taxon>
        <taxon>Exobasidiomycetes</taxon>
        <taxon>Tilletiales</taxon>
        <taxon>Tilletiaceae</taxon>
        <taxon>Tilletia</taxon>
    </lineage>
</organism>
<comment type="caution">
    <text evidence="1">The sequence shown here is derived from an EMBL/GenBank/DDBJ whole genome shotgun (WGS) entry which is preliminary data.</text>
</comment>
<reference evidence="1" key="2">
    <citation type="journal article" date="2019" name="IMA Fungus">
        <title>Genome sequencing and comparison of five Tilletia species to identify candidate genes for the detection of regulated species infecting wheat.</title>
        <authorList>
            <person name="Nguyen H.D.T."/>
            <person name="Sultana T."/>
            <person name="Kesanakurti P."/>
            <person name="Hambleton S."/>
        </authorList>
    </citation>
    <scope>NUCLEOTIDE SEQUENCE</scope>
    <source>
        <strain evidence="1">DAOMC 236416</strain>
    </source>
</reference>
<gene>
    <name evidence="1" type="ORF">A4X13_0g5548</name>
</gene>
<evidence type="ECO:0000313" key="2">
    <source>
        <dbReference type="Proteomes" id="UP000077521"/>
    </source>
</evidence>
<protein>
    <submittedName>
        <fullName evidence="1">Uncharacterized protein</fullName>
    </submittedName>
</protein>
<sequence length="218" mass="23226">MLAVPFIALASTFAFALVEAAPLAVRDTKIICKDPLVVGNLVSTGPSGRSRVASFMGAQDSLYRNELSTSVGGIPSSNVPQFQFTECSSTVMPSTGVTNSDGSTTYYGLVRTNGNPANCVTAAAVWSSSTVSLLNQPCKTSDDSSLINQWFAATEHTDNNGTVAFYQIEFVGKAADDSTPSVYGWTNFPRDNARLVGLDYAQDYHNRKPTGFSVAIRP</sequence>
<reference evidence="1" key="1">
    <citation type="submission" date="2016-04" db="EMBL/GenBank/DDBJ databases">
        <authorList>
            <person name="Nguyen H.D."/>
            <person name="Samba Siva P."/>
            <person name="Cullis J."/>
            <person name="Levesque C.A."/>
            <person name="Hambleton S."/>
        </authorList>
    </citation>
    <scope>NUCLEOTIDE SEQUENCE</scope>
    <source>
        <strain evidence="1">DAOMC 236416</strain>
    </source>
</reference>
<dbReference type="AlphaFoldDB" id="A0A177TL54"/>
<proteinExistence type="predicted"/>
<evidence type="ECO:0000313" key="1">
    <source>
        <dbReference type="EMBL" id="KAE8248596.1"/>
    </source>
</evidence>
<dbReference type="EMBL" id="LWDF02000442">
    <property type="protein sequence ID" value="KAE8248596.1"/>
    <property type="molecule type" value="Genomic_DNA"/>
</dbReference>